<evidence type="ECO:0000256" key="1">
    <source>
        <dbReference type="SAM" id="MobiDB-lite"/>
    </source>
</evidence>
<feature type="region of interest" description="Disordered" evidence="1">
    <location>
        <begin position="1"/>
        <end position="35"/>
    </location>
</feature>
<dbReference type="AlphaFoldDB" id="A0A146F5G4"/>
<reference evidence="2 3" key="1">
    <citation type="journal article" date="2016" name="DNA Res.">
        <title>Genome sequence of Aspergillus luchuensis NBRC 4314.</title>
        <authorList>
            <person name="Yamada O."/>
            <person name="Machida M."/>
            <person name="Hosoyama A."/>
            <person name="Goto M."/>
            <person name="Takahashi T."/>
            <person name="Futagami T."/>
            <person name="Yamagata Y."/>
            <person name="Takeuchi M."/>
            <person name="Kobayashi T."/>
            <person name="Koike H."/>
            <person name="Abe K."/>
            <person name="Asai K."/>
            <person name="Arita M."/>
            <person name="Fujita N."/>
            <person name="Fukuda K."/>
            <person name="Higa K."/>
            <person name="Horikawa H."/>
            <person name="Ishikawa T."/>
            <person name="Jinno K."/>
            <person name="Kato Y."/>
            <person name="Kirimura K."/>
            <person name="Mizutani O."/>
            <person name="Nakasone K."/>
            <person name="Sano M."/>
            <person name="Shiraishi Y."/>
            <person name="Tsukahara M."/>
            <person name="Gomi K."/>
        </authorList>
    </citation>
    <scope>NUCLEOTIDE SEQUENCE [LARGE SCALE GENOMIC DNA]</scope>
    <source>
        <strain evidence="2 3">RIB 2604</strain>
    </source>
</reference>
<reference evidence="3" key="2">
    <citation type="submission" date="2016-02" db="EMBL/GenBank/DDBJ databases">
        <title>Genome sequencing of Aspergillus luchuensis NBRC 4314.</title>
        <authorList>
            <person name="Yamada O."/>
        </authorList>
    </citation>
    <scope>NUCLEOTIDE SEQUENCE [LARGE SCALE GENOMIC DNA]</scope>
    <source>
        <strain evidence="3">RIB 2604</strain>
    </source>
</reference>
<evidence type="ECO:0000313" key="3">
    <source>
        <dbReference type="Proteomes" id="UP000075230"/>
    </source>
</evidence>
<proteinExistence type="predicted"/>
<feature type="compositionally biased region" description="Polar residues" evidence="1">
    <location>
        <begin position="15"/>
        <end position="28"/>
    </location>
</feature>
<protein>
    <submittedName>
        <fullName evidence="2">Microtubule associated protein</fullName>
    </submittedName>
</protein>
<evidence type="ECO:0000313" key="2">
    <source>
        <dbReference type="EMBL" id="GAT20921.1"/>
    </source>
</evidence>
<accession>A0A146F5G4</accession>
<gene>
    <name evidence="2" type="ORF">RIB2604_00804020</name>
</gene>
<name>A0A146F5G4_ASPKA</name>
<organism evidence="2 3">
    <name type="scientific">Aspergillus kawachii</name>
    <name type="common">White koji mold</name>
    <name type="synonym">Aspergillus awamori var. kawachi</name>
    <dbReference type="NCBI Taxonomy" id="1069201"/>
    <lineage>
        <taxon>Eukaryota</taxon>
        <taxon>Fungi</taxon>
        <taxon>Dikarya</taxon>
        <taxon>Ascomycota</taxon>
        <taxon>Pezizomycotina</taxon>
        <taxon>Eurotiomycetes</taxon>
        <taxon>Eurotiomycetidae</taxon>
        <taxon>Eurotiales</taxon>
        <taxon>Aspergillaceae</taxon>
        <taxon>Aspergillus</taxon>
        <taxon>Aspergillus subgen. Circumdati</taxon>
    </lineage>
</organism>
<dbReference type="Proteomes" id="UP000075230">
    <property type="component" value="Unassembled WGS sequence"/>
</dbReference>
<comment type="caution">
    <text evidence="2">The sequence shown here is derived from an EMBL/GenBank/DDBJ whole genome shotgun (WGS) entry which is preliminary data.</text>
</comment>
<dbReference type="EMBL" id="BCWF01000008">
    <property type="protein sequence ID" value="GAT20921.1"/>
    <property type="molecule type" value="Genomic_DNA"/>
</dbReference>
<sequence>MPPLEANGKDKLANQEVSNNLGELQAGTSVPPPAGINGSWSCAGVALGFRENLKDQGSRDQGDASDAFHTWLKMRMVVIMIRRIMD</sequence>